<dbReference type="AlphaFoldDB" id="A0A8H7CML3"/>
<keyword evidence="3" id="KW-1185">Reference proteome</keyword>
<sequence>MAEAVASSALEDTQDRDQRALAWTLDCLTDEIELLPFVEAIPHIIHGPNGFRRANDALFETLLGTIDVASPLVMRISALVAGTDGMSPPDPLRMRRRAAGYRAVWALCMVPRTWDRFLGIDQRFGQFTGALATTTCLAVKFQAQRWIHHVIGTLCDLLDKQLLTHSSDKVLPKIQGLIQLLLAHRHLIISPFPSPSYSPDLCSLHLAELKAVYENTQGSMPTVAELDKARRLVAVLHKSHDWAYNTLVFMGMFLGSELHHVDESDPPFEALGTCYTILSEISVHPPKRMVSDMLITFPPTIQDIEFSRFTPPPLDTLARIVFRLFPFFSSSNIQGYLGQRRSAEAIRYALADCDLDELAKRLAAPSPSPIHRDMDSTIIEITTVASCLDSDSVAISFVDAVRRMGPQEIAQSSAILAVRYLRRLRQVNYKLQGMSLTPRTAAFFHPIQEICRDELFSEESELVPLFLPTDIHVSTVIHFLQIHLVNKYITFLSEFFSNSIPTSAKVNIRAFDRFDMPHLWTDVDSAVQNSFFEAILAHIKLLAVTEPSHLRSDMAAIQAQLWGSSLFWTNLAHAGQSPTVEGIEPSGLKPLCESLEIYHDVVHPPTDVSVDRDTRRLLTEIQRELSQTQVVTTTSNSEENDGTLDEETAEITEERDGENSSPSKRTE</sequence>
<dbReference type="EMBL" id="JACAZH010000027">
    <property type="protein sequence ID" value="KAF7341576.1"/>
    <property type="molecule type" value="Genomic_DNA"/>
</dbReference>
<feature type="region of interest" description="Disordered" evidence="1">
    <location>
        <begin position="626"/>
        <end position="667"/>
    </location>
</feature>
<proteinExistence type="predicted"/>
<dbReference type="Proteomes" id="UP000623467">
    <property type="component" value="Unassembled WGS sequence"/>
</dbReference>
<dbReference type="OrthoDB" id="3013675at2759"/>
<feature type="compositionally biased region" description="Basic and acidic residues" evidence="1">
    <location>
        <begin position="652"/>
        <end position="667"/>
    </location>
</feature>
<reference evidence="2" key="1">
    <citation type="submission" date="2020-05" db="EMBL/GenBank/DDBJ databases">
        <title>Mycena genomes resolve the evolution of fungal bioluminescence.</title>
        <authorList>
            <person name="Tsai I.J."/>
        </authorList>
    </citation>
    <scope>NUCLEOTIDE SEQUENCE</scope>
    <source>
        <strain evidence="2">160909Yilan</strain>
    </source>
</reference>
<accession>A0A8H7CML3</accession>
<gene>
    <name evidence="2" type="ORF">MSAN_02054600</name>
</gene>
<feature type="compositionally biased region" description="Acidic residues" evidence="1">
    <location>
        <begin position="638"/>
        <end position="651"/>
    </location>
</feature>
<evidence type="ECO:0000313" key="2">
    <source>
        <dbReference type="EMBL" id="KAF7341576.1"/>
    </source>
</evidence>
<evidence type="ECO:0000256" key="1">
    <source>
        <dbReference type="SAM" id="MobiDB-lite"/>
    </source>
</evidence>
<name>A0A8H7CML3_9AGAR</name>
<protein>
    <submittedName>
        <fullName evidence="2">Uncharacterized protein</fullName>
    </submittedName>
</protein>
<comment type="caution">
    <text evidence="2">The sequence shown here is derived from an EMBL/GenBank/DDBJ whole genome shotgun (WGS) entry which is preliminary data.</text>
</comment>
<organism evidence="2 3">
    <name type="scientific">Mycena sanguinolenta</name>
    <dbReference type="NCBI Taxonomy" id="230812"/>
    <lineage>
        <taxon>Eukaryota</taxon>
        <taxon>Fungi</taxon>
        <taxon>Dikarya</taxon>
        <taxon>Basidiomycota</taxon>
        <taxon>Agaricomycotina</taxon>
        <taxon>Agaricomycetes</taxon>
        <taxon>Agaricomycetidae</taxon>
        <taxon>Agaricales</taxon>
        <taxon>Marasmiineae</taxon>
        <taxon>Mycenaceae</taxon>
        <taxon>Mycena</taxon>
    </lineage>
</organism>
<feature type="compositionally biased region" description="Low complexity" evidence="1">
    <location>
        <begin position="626"/>
        <end position="635"/>
    </location>
</feature>
<evidence type="ECO:0000313" key="3">
    <source>
        <dbReference type="Proteomes" id="UP000623467"/>
    </source>
</evidence>